<name>A0AB40BMK2_DIOCR</name>
<sequence>MCHSSLTIELSDQCEHDSDGVVPSVWLPCQGHVEGYVSQRFHQEWFNAAIFVKIKNQGEEAFKHETYGNLIIFKRKITESTGTTSLKDYLGWVLELLEVVQFKSPDVMLKFPQLMVKLKYEPQINLGEDLLKNPATSNIGCMSYYSEHGGRVIDLDAFPENLWQGELKEFTQQLLRCGGDTTRILKNKQSNFISFVIDDISTSVNDAAPTV</sequence>
<reference evidence="1" key="2">
    <citation type="submission" date="2025-05" db="UniProtKB">
        <authorList>
            <consortium name="RefSeq"/>
        </authorList>
    </citation>
    <scope>NUCLEOTIDE SEQUENCE [LARGE SCALE GENOMIC DNA]</scope>
</reference>
<accession>A0AB40BMK2</accession>
<evidence type="ECO:0000313" key="4">
    <source>
        <dbReference type="RefSeq" id="XP_039127816.1"/>
    </source>
</evidence>
<evidence type="ECO:0000313" key="2">
    <source>
        <dbReference type="RefSeq" id="XP_039127802.1"/>
    </source>
</evidence>
<gene>
    <name evidence="2 3 4" type="primary">LOC120263891</name>
</gene>
<reference evidence="3 4" key="1">
    <citation type="submission" date="2025-04" db="UniProtKB">
        <authorList>
            <consortium name="RefSeq"/>
        </authorList>
    </citation>
    <scope>IDENTIFICATION</scope>
</reference>
<proteinExistence type="predicted"/>
<organism evidence="1 4">
    <name type="scientific">Dioscorea cayennensis subsp. rotundata</name>
    <name type="common">White Guinea yam</name>
    <name type="synonym">Dioscorea rotundata</name>
    <dbReference type="NCBI Taxonomy" id="55577"/>
    <lineage>
        <taxon>Eukaryota</taxon>
        <taxon>Viridiplantae</taxon>
        <taxon>Streptophyta</taxon>
        <taxon>Embryophyta</taxon>
        <taxon>Tracheophyta</taxon>
        <taxon>Spermatophyta</taxon>
        <taxon>Magnoliopsida</taxon>
        <taxon>Liliopsida</taxon>
        <taxon>Dioscoreales</taxon>
        <taxon>Dioscoreaceae</taxon>
        <taxon>Dioscorea</taxon>
    </lineage>
</organism>
<dbReference type="RefSeq" id="XP_039127816.1">
    <property type="nucleotide sequence ID" value="XM_039271882.1"/>
</dbReference>
<dbReference type="RefSeq" id="XP_039127811.1">
    <property type="nucleotide sequence ID" value="XM_039271877.1"/>
</dbReference>
<dbReference type="Proteomes" id="UP001515500">
    <property type="component" value="Chromosome 1"/>
</dbReference>
<dbReference type="AlphaFoldDB" id="A0AB40BMK2"/>
<evidence type="ECO:0000313" key="3">
    <source>
        <dbReference type="RefSeq" id="XP_039127811.1"/>
    </source>
</evidence>
<dbReference type="GeneID" id="120263891"/>
<keyword evidence="1" id="KW-1185">Reference proteome</keyword>
<evidence type="ECO:0000313" key="1">
    <source>
        <dbReference type="Proteomes" id="UP001515500"/>
    </source>
</evidence>
<protein>
    <submittedName>
        <fullName evidence="2 3">Uncharacterized protein LOC120263891 isoform X1</fullName>
    </submittedName>
</protein>
<dbReference type="RefSeq" id="XP_039127802.1">
    <property type="nucleotide sequence ID" value="XM_039271868.1"/>
</dbReference>